<evidence type="ECO:0000313" key="1">
    <source>
        <dbReference type="EMBL" id="EDP20639.1"/>
    </source>
</evidence>
<proteinExistence type="predicted"/>
<dbReference type="HOGENOM" id="CLU_108363_0_0_9"/>
<evidence type="ECO:0000313" key="2">
    <source>
        <dbReference type="Proteomes" id="UP000005945"/>
    </source>
</evidence>
<reference evidence="1 2" key="2">
    <citation type="submission" date="2007-09" db="EMBL/GenBank/DDBJ databases">
        <authorList>
            <person name="Fulton L."/>
            <person name="Clifton S."/>
            <person name="Fulton B."/>
            <person name="Xu J."/>
            <person name="Minx P."/>
            <person name="Pepin K.H."/>
            <person name="Johnson M."/>
            <person name="Thiruvilangam P."/>
            <person name="Bhonagiri V."/>
            <person name="Nash W.E."/>
            <person name="Mardis E.R."/>
            <person name="Wilson R.K."/>
        </authorList>
    </citation>
    <scope>NUCLEOTIDE SEQUENCE [LARGE SCALE GENOMIC DNA]</scope>
    <source>
        <strain evidence="1 2">M21/2</strain>
    </source>
</reference>
<dbReference type="AlphaFoldDB" id="A8SHQ2"/>
<gene>
    <name evidence="1" type="ORF">FAEPRAM212_03436</name>
</gene>
<comment type="caution">
    <text evidence="1">The sequence shown here is derived from an EMBL/GenBank/DDBJ whole genome shotgun (WGS) entry which is preliminary data.</text>
</comment>
<dbReference type="PANTHER" id="PTHR38440:SF1">
    <property type="entry name" value="UPF0398 PROTEIN SPR0331"/>
    <property type="match status" value="1"/>
</dbReference>
<name>A8SHQ2_9FIRM</name>
<dbReference type="PANTHER" id="PTHR38440">
    <property type="entry name" value="UPF0398 PROTEIN YPSA"/>
    <property type="match status" value="1"/>
</dbReference>
<dbReference type="Proteomes" id="UP000005945">
    <property type="component" value="Unassembled WGS sequence"/>
</dbReference>
<dbReference type="InterPro" id="IPR010697">
    <property type="entry name" value="YspA"/>
</dbReference>
<evidence type="ECO:0008006" key="3">
    <source>
        <dbReference type="Google" id="ProtNLM"/>
    </source>
</evidence>
<reference evidence="1 2" key="1">
    <citation type="submission" date="2007-09" db="EMBL/GenBank/DDBJ databases">
        <title>Draft genome sequence of Faecalibacterium prausnitzii M21/2.</title>
        <authorList>
            <person name="Sudarsanam P."/>
            <person name="Ley R."/>
            <person name="Guruge J."/>
            <person name="Turnbaugh P.J."/>
            <person name="Mahowald M."/>
            <person name="Liep D."/>
            <person name="Gordon J."/>
        </authorList>
    </citation>
    <scope>NUCLEOTIDE SEQUENCE [LARGE SCALE GENOMIC DNA]</scope>
    <source>
        <strain evidence="1 2">M21/2</strain>
    </source>
</reference>
<accession>A8SHQ2</accession>
<sequence>MRETFQKLHDEESIRRFYVGGALGVDMWAAEEILRLKEQTGYADIELIVALPFEGHDLKWDAVNRQRLQTIIHNAAKCVVVGQNGDASDYKKRNYYMVDHADFLLAVYDNDRKIRSGTGQTVNYALKQNLRIIFLHPDTAEIS</sequence>
<dbReference type="Pfam" id="PF06908">
    <property type="entry name" value="YpsA"/>
    <property type="match status" value="1"/>
</dbReference>
<dbReference type="SUPFAM" id="SSF102405">
    <property type="entry name" value="MCP/YpsA-like"/>
    <property type="match status" value="1"/>
</dbReference>
<organism evidence="1 2">
    <name type="scientific">Faecalibacterium prausnitzii M21/2</name>
    <dbReference type="NCBI Taxonomy" id="411485"/>
    <lineage>
        <taxon>Bacteria</taxon>
        <taxon>Bacillati</taxon>
        <taxon>Bacillota</taxon>
        <taxon>Clostridia</taxon>
        <taxon>Eubacteriales</taxon>
        <taxon>Oscillospiraceae</taxon>
        <taxon>Faecalibacterium</taxon>
    </lineage>
</organism>
<dbReference type="Gene3D" id="3.40.50.450">
    <property type="match status" value="1"/>
</dbReference>
<protein>
    <recommendedName>
        <fullName evidence="3">DUF1273 domain-containing protein</fullName>
    </recommendedName>
</protein>
<dbReference type="EMBL" id="ABED02000029">
    <property type="protein sequence ID" value="EDP20639.1"/>
    <property type="molecule type" value="Genomic_DNA"/>
</dbReference>